<evidence type="ECO:0000313" key="2">
    <source>
        <dbReference type="EMBL" id="QJI00098.1"/>
    </source>
</evidence>
<dbReference type="Pfam" id="PF16510">
    <property type="entry name" value="P22_portal"/>
    <property type="match status" value="1"/>
</dbReference>
<dbReference type="AlphaFoldDB" id="A0A6M3XRY3"/>
<dbReference type="InterPro" id="IPR032427">
    <property type="entry name" value="P22_portal"/>
</dbReference>
<gene>
    <name evidence="2" type="ORF">TM448B01828_0003</name>
</gene>
<reference evidence="2" key="1">
    <citation type="submission" date="2020-03" db="EMBL/GenBank/DDBJ databases">
        <title>The deep terrestrial virosphere.</title>
        <authorList>
            <person name="Holmfeldt K."/>
            <person name="Nilsson E."/>
            <person name="Simone D."/>
            <person name="Lopez-Fernandez M."/>
            <person name="Wu X."/>
            <person name="de Brujin I."/>
            <person name="Lundin D."/>
            <person name="Andersson A."/>
            <person name="Bertilsson S."/>
            <person name="Dopson M."/>
        </authorList>
    </citation>
    <scope>NUCLEOTIDE SEQUENCE</scope>
    <source>
        <strain evidence="2">TM448B01828</strain>
    </source>
</reference>
<dbReference type="EMBL" id="MT144828">
    <property type="protein sequence ID" value="QJI00098.1"/>
    <property type="molecule type" value="Genomic_DNA"/>
</dbReference>
<accession>A0A6M3XRY3</accession>
<name>A0A6M3XRY3_9ZZZZ</name>
<feature type="compositionally biased region" description="Basic and acidic residues" evidence="1">
    <location>
        <begin position="618"/>
        <end position="631"/>
    </location>
</feature>
<protein>
    <recommendedName>
        <fullName evidence="3">Portal protein</fullName>
    </recommendedName>
</protein>
<organism evidence="2">
    <name type="scientific">viral metagenome</name>
    <dbReference type="NCBI Taxonomy" id="1070528"/>
    <lineage>
        <taxon>unclassified sequences</taxon>
        <taxon>metagenomes</taxon>
        <taxon>organismal metagenomes</taxon>
    </lineage>
</organism>
<sequence>MPAGIFKIFPRMMERFRGKMPTPDLKALPPEQPTSFAPQQIPDEAQEKEVVQWVRRRLAECVSAEKTFTDEAKENYRYLVGDHYLGKRPTDRPTIIVQKMKPKCERKIAFLTDEQWKIDLLPFEESDRESTEAMQKLHDHLWERHSVRDVLDEALIQSEWAFEGYIEPIVDLSDPEDPTVIAVAPDWFGIFRNPSAKKPKDARYWFKVTAIELADLRAEYGEKALGVKPGHEADILDNLYQEFAYGTPLVRRISEVIAKIECYVKDESVIVQENEFGEEEFIPRYRKGWRRIVVAGDVLLRDEESPFDFVGQPWTKITQYPAPHQYHGDCDVSRLKELQKELTMKRGLFMEHMEYAVGYMIVPDDTGVSPEDIWNIPGRILVPETTEKSVGLRWVHAPPLPQGIMDSFLLAEKEMDDIIGLSEPSRGKTPGADMSGRALAILKESDLPPIRKVGRQIAKALKEFAVKWLWLIGQVYDEERTIEILNPDGKGFETLELNKPTGEYKEMVGEEGQIFRAPIIKNDIRGLRYDVKIVPTSGFRIDKEVIEARALRMLEIGLITKHQYLEHVDFPGKEKIMEQHDENARLRAAVAAMEKVLMQLEQVGKIAPEGAAGAPPAEEIRAPLEEGAEMR</sequence>
<proteinExistence type="predicted"/>
<evidence type="ECO:0000256" key="1">
    <source>
        <dbReference type="SAM" id="MobiDB-lite"/>
    </source>
</evidence>
<evidence type="ECO:0008006" key="3">
    <source>
        <dbReference type="Google" id="ProtNLM"/>
    </source>
</evidence>
<feature type="region of interest" description="Disordered" evidence="1">
    <location>
        <begin position="609"/>
        <end position="631"/>
    </location>
</feature>